<name>A0ABT5CHU4_9BACT</name>
<evidence type="ECO:0000256" key="3">
    <source>
        <dbReference type="ARBA" id="ARBA00022741"/>
    </source>
</evidence>
<dbReference type="PANTHER" id="PTHR47552">
    <property type="entry name" value="PHOSPHORIBOSYLFORMYLGLYCINAMIDINE SYNTHASE SUBUNIT PURQ"/>
    <property type="match status" value="1"/>
</dbReference>
<dbReference type="Gene3D" id="3.40.50.880">
    <property type="match status" value="1"/>
</dbReference>
<evidence type="ECO:0000256" key="1">
    <source>
        <dbReference type="ARBA" id="ARBA00022490"/>
    </source>
</evidence>
<reference evidence="8 9" key="1">
    <citation type="submission" date="2023-01" db="EMBL/GenBank/DDBJ databases">
        <title>Minimal conservation of predation-associated metabolite biosynthetic gene clusters underscores biosynthetic potential of Myxococcota including descriptions for ten novel species: Archangium lansinium sp. nov., Myxococcus landrumus sp. nov., Nannocystis bai.</title>
        <authorList>
            <person name="Ahearne A."/>
            <person name="Stevens C."/>
            <person name="Dowd S."/>
        </authorList>
    </citation>
    <scope>NUCLEOTIDE SEQUENCE [LARGE SCALE GENOMIC DNA]</scope>
    <source>
        <strain evidence="8 9">WIWO2</strain>
    </source>
</reference>
<evidence type="ECO:0000256" key="4">
    <source>
        <dbReference type="ARBA" id="ARBA00022755"/>
    </source>
</evidence>
<dbReference type="PANTHER" id="PTHR47552:SF1">
    <property type="entry name" value="PHOSPHORIBOSYLFORMYLGLYCINAMIDINE SYNTHASE SUBUNIT PURQ"/>
    <property type="match status" value="1"/>
</dbReference>
<keyword evidence="4" id="KW-0658">Purine biosynthesis</keyword>
<keyword evidence="1" id="KW-0963">Cytoplasm</keyword>
<keyword evidence="5" id="KW-0378">Hydrolase</keyword>
<dbReference type="GO" id="GO:0004642">
    <property type="term" value="F:phosphoribosylformylglycinamidine synthase activity"/>
    <property type="evidence" value="ECO:0007669"/>
    <property type="project" value="UniProtKB-EC"/>
</dbReference>
<dbReference type="Pfam" id="PF13507">
    <property type="entry name" value="GATase_5"/>
    <property type="match status" value="1"/>
</dbReference>
<evidence type="ECO:0000256" key="5">
    <source>
        <dbReference type="ARBA" id="ARBA00022801"/>
    </source>
</evidence>
<keyword evidence="6" id="KW-0067">ATP-binding</keyword>
<dbReference type="RefSeq" id="WP_272102794.1">
    <property type="nucleotide sequence ID" value="NZ_JAQNDK010000005.1"/>
</dbReference>
<proteinExistence type="predicted"/>
<keyword evidence="3" id="KW-0547">Nucleotide-binding</keyword>
<evidence type="ECO:0000256" key="7">
    <source>
        <dbReference type="ARBA" id="ARBA00022962"/>
    </source>
</evidence>
<evidence type="ECO:0000256" key="6">
    <source>
        <dbReference type="ARBA" id="ARBA00022840"/>
    </source>
</evidence>
<keyword evidence="9" id="KW-1185">Reference proteome</keyword>
<dbReference type="EMBL" id="JAQNDK010000005">
    <property type="protein sequence ID" value="MDC0684666.1"/>
    <property type="molecule type" value="Genomic_DNA"/>
</dbReference>
<keyword evidence="7" id="KW-0315">Glutamine amidotransferase</keyword>
<gene>
    <name evidence="8" type="ORF">POL72_43525</name>
</gene>
<dbReference type="Proteomes" id="UP001217485">
    <property type="component" value="Unassembled WGS sequence"/>
</dbReference>
<protein>
    <submittedName>
        <fullName evidence="8">Phosphoribosylformylglycinamidine synthase subunit PurQ</fullName>
        <ecNumber evidence="8">6.3.5.3</ecNumber>
    </submittedName>
</protein>
<keyword evidence="2 8" id="KW-0436">Ligase</keyword>
<comment type="caution">
    <text evidence="8">The sequence shown here is derived from an EMBL/GenBank/DDBJ whole genome shotgun (WGS) entry which is preliminary data.</text>
</comment>
<dbReference type="SUPFAM" id="SSF52317">
    <property type="entry name" value="Class I glutamine amidotransferase-like"/>
    <property type="match status" value="1"/>
</dbReference>
<sequence>MIHTLRDVLQVRTSTGLPRVLRLPIAHAEGRYQADPETLRKLVEKRAIALQYCDREGLVGGDANPNGSAMDIAGIYGGPRRNVLGLMPHPERMSEPFQGHGSADGRALFDAVLRSVGGARSAPSASAP</sequence>
<dbReference type="InterPro" id="IPR010075">
    <property type="entry name" value="PRibForGlyAmidine_synth_PurQ"/>
</dbReference>
<dbReference type="EC" id="6.3.5.3" evidence="8"/>
<evidence type="ECO:0000256" key="2">
    <source>
        <dbReference type="ARBA" id="ARBA00022598"/>
    </source>
</evidence>
<evidence type="ECO:0000313" key="9">
    <source>
        <dbReference type="Proteomes" id="UP001217485"/>
    </source>
</evidence>
<dbReference type="InterPro" id="IPR029062">
    <property type="entry name" value="Class_I_gatase-like"/>
</dbReference>
<evidence type="ECO:0000313" key="8">
    <source>
        <dbReference type="EMBL" id="MDC0684666.1"/>
    </source>
</evidence>
<accession>A0ABT5CHU4</accession>
<organism evidence="8 9">
    <name type="scientific">Sorangium atrum</name>
    <dbReference type="NCBI Taxonomy" id="2995308"/>
    <lineage>
        <taxon>Bacteria</taxon>
        <taxon>Pseudomonadati</taxon>
        <taxon>Myxococcota</taxon>
        <taxon>Polyangia</taxon>
        <taxon>Polyangiales</taxon>
        <taxon>Polyangiaceae</taxon>
        <taxon>Sorangium</taxon>
    </lineage>
</organism>
<dbReference type="SMART" id="SM01211">
    <property type="entry name" value="GATase_5"/>
    <property type="match status" value="1"/>
</dbReference>